<dbReference type="AlphaFoldDB" id="A0AAJ0B1Q2"/>
<reference evidence="2" key="1">
    <citation type="submission" date="2023-06" db="EMBL/GenBank/DDBJ databases">
        <title>Genome-scale phylogeny and comparative genomics of the fungal order Sordariales.</title>
        <authorList>
            <consortium name="Lawrence Berkeley National Laboratory"/>
            <person name="Hensen N."/>
            <person name="Bonometti L."/>
            <person name="Westerberg I."/>
            <person name="Brannstrom I.O."/>
            <person name="Guillou S."/>
            <person name="Cros-Aarteil S."/>
            <person name="Calhoun S."/>
            <person name="Haridas S."/>
            <person name="Kuo A."/>
            <person name="Mondo S."/>
            <person name="Pangilinan J."/>
            <person name="Riley R."/>
            <person name="Labutti K."/>
            <person name="Andreopoulos B."/>
            <person name="Lipzen A."/>
            <person name="Chen C."/>
            <person name="Yanf M."/>
            <person name="Daum C."/>
            <person name="Ng V."/>
            <person name="Clum A."/>
            <person name="Steindorff A."/>
            <person name="Ohm R."/>
            <person name="Martin F."/>
            <person name="Silar P."/>
            <person name="Natvig D."/>
            <person name="Lalanne C."/>
            <person name="Gautier V."/>
            <person name="Ament-Velasquez S.L."/>
            <person name="Kruys A."/>
            <person name="Hutchinson M.I."/>
            <person name="Powell A.J."/>
            <person name="Barry K."/>
            <person name="Miller A.N."/>
            <person name="Grigoriev I.V."/>
            <person name="Debuchy R."/>
            <person name="Gladieux P."/>
            <person name="Thoren M.H."/>
            <person name="Johannesson H."/>
        </authorList>
    </citation>
    <scope>NUCLEOTIDE SEQUENCE</scope>
    <source>
        <strain evidence="2">PSN4</strain>
    </source>
</reference>
<dbReference type="Gene3D" id="3.40.50.300">
    <property type="entry name" value="P-loop containing nucleotide triphosphate hydrolases"/>
    <property type="match status" value="1"/>
</dbReference>
<organism evidence="2 3">
    <name type="scientific">Echria macrotheca</name>
    <dbReference type="NCBI Taxonomy" id="438768"/>
    <lineage>
        <taxon>Eukaryota</taxon>
        <taxon>Fungi</taxon>
        <taxon>Dikarya</taxon>
        <taxon>Ascomycota</taxon>
        <taxon>Pezizomycotina</taxon>
        <taxon>Sordariomycetes</taxon>
        <taxon>Sordariomycetidae</taxon>
        <taxon>Sordariales</taxon>
        <taxon>Schizotheciaceae</taxon>
        <taxon>Echria</taxon>
    </lineage>
</organism>
<evidence type="ECO:0008006" key="4">
    <source>
        <dbReference type="Google" id="ProtNLM"/>
    </source>
</evidence>
<dbReference type="Proteomes" id="UP001239445">
    <property type="component" value="Unassembled WGS sequence"/>
</dbReference>
<gene>
    <name evidence="2" type="ORF">QBC47DRAFT_418374</name>
</gene>
<dbReference type="SUPFAM" id="SSF52540">
    <property type="entry name" value="P-loop containing nucleoside triphosphate hydrolases"/>
    <property type="match status" value="1"/>
</dbReference>
<keyword evidence="1" id="KW-0175">Coiled coil</keyword>
<dbReference type="EMBL" id="MU839849">
    <property type="protein sequence ID" value="KAK1750068.1"/>
    <property type="molecule type" value="Genomic_DNA"/>
</dbReference>
<evidence type="ECO:0000313" key="3">
    <source>
        <dbReference type="Proteomes" id="UP001239445"/>
    </source>
</evidence>
<feature type="coiled-coil region" evidence="1">
    <location>
        <begin position="284"/>
        <end position="339"/>
    </location>
</feature>
<name>A0AAJ0B1Q2_9PEZI</name>
<proteinExistence type="predicted"/>
<evidence type="ECO:0000313" key="2">
    <source>
        <dbReference type="EMBL" id="KAK1750068.1"/>
    </source>
</evidence>
<sequence>MVTQSIPAGTENGPAPPQKPINILILGETQNGKSTLIKQLGVYGRKRDNNIGIGNGNLSCTTEVGVYPLMTKLRTYYLADRNGRRIKDANFSDLVDYTEDDALVAANEPDHGGKAFRFDLIDTPGLDDSSGNDMEIMANIIARVSDIGYLNALVYVRSLDKPFSESFNRFYEYLRRCMPNLFQGLIIAHTRYTVDREDEAQRAGRNFRKDRRDAFRKATKCSDELSHIFMDNDPDPEMPFQVVQSYNSCHALLDLARSQRPIDVANNVYLLKAPTMINVDSHVLLALTRQNTKLKERLAREMAAASKSKNKVLRIKREISRLNARAAEHQEALDKLDTDDEIVLGRKTVAEDYTLGNLFFEGQLWLDKRDVSYDSDCIISKVTQTTGNGCRWLDVDHRGTTWRATLKSSIFRSINGSATFYTSNRLKHQSAILQLRGRIRDAKESARHQEDILAELDDPVDVDHLAETLQNDVDRCDTTIERIQRDTFDAGLWPALRRFYQSRTPPSKSDIVDFVAIYDPETAKLMSF</sequence>
<dbReference type="InterPro" id="IPR027417">
    <property type="entry name" value="P-loop_NTPase"/>
</dbReference>
<protein>
    <recommendedName>
        <fullName evidence="4">G domain-containing protein</fullName>
    </recommendedName>
</protein>
<comment type="caution">
    <text evidence="2">The sequence shown here is derived from an EMBL/GenBank/DDBJ whole genome shotgun (WGS) entry which is preliminary data.</text>
</comment>
<accession>A0AAJ0B1Q2</accession>
<dbReference type="CDD" id="cd00882">
    <property type="entry name" value="Ras_like_GTPase"/>
    <property type="match status" value="1"/>
</dbReference>
<evidence type="ECO:0000256" key="1">
    <source>
        <dbReference type="SAM" id="Coils"/>
    </source>
</evidence>
<keyword evidence="3" id="KW-1185">Reference proteome</keyword>